<reference evidence="2 3" key="1">
    <citation type="submission" date="2019-12" db="EMBL/GenBank/DDBJ databases">
        <title>Draft Genome Sequences of L. lactis strains MS22333, MS22334, MS22336, and MS22337, Isolated from Spontaneous Fermented Camel Milk in Ethiopia.</title>
        <authorList>
            <person name="Bragason E."/>
            <person name="Hansen E.B."/>
            <person name="Guya M.E."/>
            <person name="Berhe T."/>
        </authorList>
    </citation>
    <scope>NUCLEOTIDE SEQUENCE [LARGE SCALE GENOMIC DNA]</scope>
    <source>
        <strain evidence="2 3">MS22336</strain>
    </source>
</reference>
<dbReference type="Proteomes" id="UP000477402">
    <property type="component" value="Unassembled WGS sequence"/>
</dbReference>
<sequence>MTILFLSNLEAKIAALLLEMQENTADFVKLEELQAEIDLFNDEKDEIEMTLLEAMEELENL</sequence>
<comment type="caution">
    <text evidence="2">The sequence shown here is derived from an EMBL/GenBank/DDBJ whole genome shotgun (WGS) entry which is preliminary data.</text>
</comment>
<evidence type="ECO:0000256" key="1">
    <source>
        <dbReference type="SAM" id="Coils"/>
    </source>
</evidence>
<protein>
    <recommendedName>
        <fullName evidence="4">ABC transporter ATP-binding protein uup</fullName>
    </recommendedName>
</protein>
<feature type="coiled-coil region" evidence="1">
    <location>
        <begin position="6"/>
        <end position="57"/>
    </location>
</feature>
<accession>A0A6M0M5G7</accession>
<keyword evidence="1" id="KW-0175">Coiled coil</keyword>
<evidence type="ECO:0000313" key="2">
    <source>
        <dbReference type="EMBL" id="NEX54696.1"/>
    </source>
</evidence>
<gene>
    <name evidence="2" type="ORF">GTP08_03075</name>
</gene>
<dbReference type="EMBL" id="WWDJ01000017">
    <property type="protein sequence ID" value="NEX54696.1"/>
    <property type="molecule type" value="Genomic_DNA"/>
</dbReference>
<dbReference type="AlphaFoldDB" id="A0A6M0M5G7"/>
<proteinExistence type="predicted"/>
<evidence type="ECO:0008006" key="4">
    <source>
        <dbReference type="Google" id="ProtNLM"/>
    </source>
</evidence>
<evidence type="ECO:0000313" key="3">
    <source>
        <dbReference type="Proteomes" id="UP000477402"/>
    </source>
</evidence>
<dbReference type="RefSeq" id="WP_163656549.1">
    <property type="nucleotide sequence ID" value="NZ_WWDH01000009.1"/>
</dbReference>
<organism evidence="2 3">
    <name type="scientific">Lactococcus lactis</name>
    <dbReference type="NCBI Taxonomy" id="1358"/>
    <lineage>
        <taxon>Bacteria</taxon>
        <taxon>Bacillati</taxon>
        <taxon>Bacillota</taxon>
        <taxon>Bacilli</taxon>
        <taxon>Lactobacillales</taxon>
        <taxon>Streptococcaceae</taxon>
        <taxon>Lactococcus</taxon>
    </lineage>
</organism>
<name>A0A6M0M5G7_9LACT</name>